<sequence length="141" mass="15289">MRNKQTYAGVTTELGERLAQLYWRQRVSQAAVAEELGVSQSAVSARLRGRVPITVDELEIMARLAGTTAVELWMDVRGGGPVRTDARAAVDEHARRAASGEGRPTYLMGTIEDHNAKRGPALAGPLYGKYAIRDSNPEPAD</sequence>
<feature type="region of interest" description="Disordered" evidence="1">
    <location>
        <begin position="87"/>
        <end position="107"/>
    </location>
</feature>
<evidence type="ECO:0000313" key="4">
    <source>
        <dbReference type="Proteomes" id="UP000449906"/>
    </source>
</evidence>
<dbReference type="SUPFAM" id="SSF47413">
    <property type="entry name" value="lambda repressor-like DNA-binding domains"/>
    <property type="match status" value="1"/>
</dbReference>
<organism evidence="3 4">
    <name type="scientific">Nocardioides simplex</name>
    <name type="common">Arthrobacter simplex</name>
    <dbReference type="NCBI Taxonomy" id="2045"/>
    <lineage>
        <taxon>Bacteria</taxon>
        <taxon>Bacillati</taxon>
        <taxon>Actinomycetota</taxon>
        <taxon>Actinomycetes</taxon>
        <taxon>Propionibacteriales</taxon>
        <taxon>Nocardioidaceae</taxon>
        <taxon>Pimelobacter</taxon>
    </lineage>
</organism>
<dbReference type="CDD" id="cd00093">
    <property type="entry name" value="HTH_XRE"/>
    <property type="match status" value="1"/>
</dbReference>
<evidence type="ECO:0000313" key="3">
    <source>
        <dbReference type="EMBL" id="KAB2809688.1"/>
    </source>
</evidence>
<dbReference type="InterPro" id="IPR010982">
    <property type="entry name" value="Lambda_DNA-bd_dom_sf"/>
</dbReference>
<proteinExistence type="predicted"/>
<accession>A0A7J5DWH7</accession>
<dbReference type="GO" id="GO:0003677">
    <property type="term" value="F:DNA binding"/>
    <property type="evidence" value="ECO:0007669"/>
    <property type="project" value="InterPro"/>
</dbReference>
<name>A0A7J5DWH7_NOCSI</name>
<evidence type="ECO:0000256" key="1">
    <source>
        <dbReference type="SAM" id="MobiDB-lite"/>
    </source>
</evidence>
<evidence type="ECO:0000259" key="2">
    <source>
        <dbReference type="PROSITE" id="PS50943"/>
    </source>
</evidence>
<reference evidence="3 4" key="1">
    <citation type="submission" date="2019-09" db="EMBL/GenBank/DDBJ databases">
        <title>Pimelobacter sp. isolated from Paulinella.</title>
        <authorList>
            <person name="Jeong S.E."/>
        </authorList>
    </citation>
    <scope>NUCLEOTIDE SEQUENCE [LARGE SCALE GENOMIC DNA]</scope>
    <source>
        <strain evidence="3 4">Pch-N</strain>
    </source>
</reference>
<comment type="caution">
    <text evidence="3">The sequence shown here is derived from an EMBL/GenBank/DDBJ whole genome shotgun (WGS) entry which is preliminary data.</text>
</comment>
<protein>
    <submittedName>
        <fullName evidence="3">Helix-turn-helix transcriptional regulator</fullName>
    </submittedName>
</protein>
<dbReference type="Proteomes" id="UP000449906">
    <property type="component" value="Unassembled WGS sequence"/>
</dbReference>
<feature type="domain" description="HTH cro/C1-type" evidence="2">
    <location>
        <begin position="28"/>
        <end position="72"/>
    </location>
</feature>
<gene>
    <name evidence="3" type="ORF">F9L07_19800</name>
</gene>
<dbReference type="EMBL" id="WBVM01000002">
    <property type="protein sequence ID" value="KAB2809688.1"/>
    <property type="molecule type" value="Genomic_DNA"/>
</dbReference>
<dbReference type="Gene3D" id="1.10.260.40">
    <property type="entry name" value="lambda repressor-like DNA-binding domains"/>
    <property type="match status" value="1"/>
</dbReference>
<dbReference type="InterPro" id="IPR001387">
    <property type="entry name" value="Cro/C1-type_HTH"/>
</dbReference>
<dbReference type="AlphaFoldDB" id="A0A7J5DWH7"/>
<dbReference type="SMART" id="SM00530">
    <property type="entry name" value="HTH_XRE"/>
    <property type="match status" value="1"/>
</dbReference>
<dbReference type="RefSeq" id="WP_151581840.1">
    <property type="nucleotide sequence ID" value="NZ_WBVM01000002.1"/>
</dbReference>
<dbReference type="PROSITE" id="PS50943">
    <property type="entry name" value="HTH_CROC1"/>
    <property type="match status" value="1"/>
</dbReference>
<dbReference type="Pfam" id="PF13560">
    <property type="entry name" value="HTH_31"/>
    <property type="match status" value="1"/>
</dbReference>